<gene>
    <name evidence="2" type="ORF">BDU57DRAFT_545899</name>
</gene>
<accession>A0A6A5QX39</accession>
<dbReference type="EMBL" id="ML979133">
    <property type="protein sequence ID" value="KAF1919184.1"/>
    <property type="molecule type" value="Genomic_DNA"/>
</dbReference>
<keyword evidence="3" id="KW-1185">Reference proteome</keyword>
<organism evidence="2 3">
    <name type="scientific">Ampelomyces quisqualis</name>
    <name type="common">Powdery mildew agent</name>
    <dbReference type="NCBI Taxonomy" id="50730"/>
    <lineage>
        <taxon>Eukaryota</taxon>
        <taxon>Fungi</taxon>
        <taxon>Dikarya</taxon>
        <taxon>Ascomycota</taxon>
        <taxon>Pezizomycotina</taxon>
        <taxon>Dothideomycetes</taxon>
        <taxon>Pleosporomycetidae</taxon>
        <taxon>Pleosporales</taxon>
        <taxon>Pleosporineae</taxon>
        <taxon>Phaeosphaeriaceae</taxon>
        <taxon>Ampelomyces</taxon>
    </lineage>
</organism>
<reference evidence="2" key="1">
    <citation type="journal article" date="2020" name="Stud. Mycol.">
        <title>101 Dothideomycetes genomes: a test case for predicting lifestyles and emergence of pathogens.</title>
        <authorList>
            <person name="Haridas S."/>
            <person name="Albert R."/>
            <person name="Binder M."/>
            <person name="Bloem J."/>
            <person name="Labutti K."/>
            <person name="Salamov A."/>
            <person name="Andreopoulos B."/>
            <person name="Baker S."/>
            <person name="Barry K."/>
            <person name="Bills G."/>
            <person name="Bluhm B."/>
            <person name="Cannon C."/>
            <person name="Castanera R."/>
            <person name="Culley D."/>
            <person name="Daum C."/>
            <person name="Ezra D."/>
            <person name="Gonzalez J."/>
            <person name="Henrissat B."/>
            <person name="Kuo A."/>
            <person name="Liang C."/>
            <person name="Lipzen A."/>
            <person name="Lutzoni F."/>
            <person name="Magnuson J."/>
            <person name="Mondo S."/>
            <person name="Nolan M."/>
            <person name="Ohm R."/>
            <person name="Pangilinan J."/>
            <person name="Park H.-J."/>
            <person name="Ramirez L."/>
            <person name="Alfaro M."/>
            <person name="Sun H."/>
            <person name="Tritt A."/>
            <person name="Yoshinaga Y."/>
            <person name="Zwiers L.-H."/>
            <person name="Turgeon B."/>
            <person name="Goodwin S."/>
            <person name="Spatafora J."/>
            <person name="Crous P."/>
            <person name="Grigoriev I."/>
        </authorList>
    </citation>
    <scope>NUCLEOTIDE SEQUENCE</scope>
    <source>
        <strain evidence="2">HMLAC05119</strain>
    </source>
</reference>
<feature type="region of interest" description="Disordered" evidence="1">
    <location>
        <begin position="133"/>
        <end position="182"/>
    </location>
</feature>
<name>A0A6A5QX39_AMPQU</name>
<proteinExistence type="predicted"/>
<evidence type="ECO:0000313" key="3">
    <source>
        <dbReference type="Proteomes" id="UP000800096"/>
    </source>
</evidence>
<dbReference type="Proteomes" id="UP000800096">
    <property type="component" value="Unassembled WGS sequence"/>
</dbReference>
<sequence length="218" mass="23891">MDTSGSYNGNLALATLAADLGLSPTALKTALEDAHDLLQLYGNPNLALLMALTRIGIRIDGQILYAKLSTFRRLFSGILNGATASAAIPQPVTSQLRSNPYRTMGYTPSDQAVLQVQYTPNAMSWQAGRRDTRMMFPPQSTPSPYNSNGGYHNEQRPTRQQSTPAPHHTHDSTAQPLPHDLNNQNHEQATWYQQQLSGDVEGYDNSGSDLLHRFGGII</sequence>
<evidence type="ECO:0000313" key="2">
    <source>
        <dbReference type="EMBL" id="KAF1919184.1"/>
    </source>
</evidence>
<protein>
    <submittedName>
        <fullName evidence="2">Uncharacterized protein</fullName>
    </submittedName>
</protein>
<dbReference type="AlphaFoldDB" id="A0A6A5QX39"/>
<evidence type="ECO:0000256" key="1">
    <source>
        <dbReference type="SAM" id="MobiDB-lite"/>
    </source>
</evidence>